<evidence type="ECO:0000256" key="5">
    <source>
        <dbReference type="SAM" id="MobiDB-lite"/>
    </source>
</evidence>
<keyword evidence="9" id="KW-1185">Reference proteome</keyword>
<dbReference type="GO" id="GO:0006506">
    <property type="term" value="P:GPI anchor biosynthetic process"/>
    <property type="evidence" value="ECO:0007669"/>
    <property type="project" value="TreeGrafter"/>
</dbReference>
<keyword evidence="3 6" id="KW-1133">Transmembrane helix</keyword>
<evidence type="ECO:0000313" key="9">
    <source>
        <dbReference type="Proteomes" id="UP001175001"/>
    </source>
</evidence>
<dbReference type="PANTHER" id="PTHR46346">
    <property type="entry name" value="PHOSPHATIDYLINOSITOL N-ACETYLGLUCOSAMINYLTRANSFERASE SUBUNIT P"/>
    <property type="match status" value="1"/>
</dbReference>
<feature type="region of interest" description="Disordered" evidence="5">
    <location>
        <begin position="1"/>
        <end position="251"/>
    </location>
</feature>
<evidence type="ECO:0000256" key="2">
    <source>
        <dbReference type="ARBA" id="ARBA00022692"/>
    </source>
</evidence>
<evidence type="ECO:0000256" key="1">
    <source>
        <dbReference type="ARBA" id="ARBA00004141"/>
    </source>
</evidence>
<comment type="caution">
    <text evidence="8">The sequence shown here is derived from an EMBL/GenBank/DDBJ whole genome shotgun (WGS) entry which is preliminary data.</text>
</comment>
<feature type="transmembrane region" description="Helical" evidence="6">
    <location>
        <begin position="279"/>
        <end position="298"/>
    </location>
</feature>
<keyword evidence="4 6" id="KW-0472">Membrane</keyword>
<name>A0AA40D7W3_9PEZI</name>
<dbReference type="PANTHER" id="PTHR46346:SF1">
    <property type="entry name" value="PHOSPHATIDYLINOSITOL N-ACETYLGLUCOSAMINYLTRANSFERASE SUBUNIT P"/>
    <property type="match status" value="1"/>
</dbReference>
<evidence type="ECO:0000313" key="8">
    <source>
        <dbReference type="EMBL" id="KAK0663743.1"/>
    </source>
</evidence>
<dbReference type="InterPro" id="IPR052263">
    <property type="entry name" value="GPI_Anchor_Biosynth"/>
</dbReference>
<accession>A0AA40D7W3</accession>
<feature type="compositionally biased region" description="Low complexity" evidence="5">
    <location>
        <begin position="192"/>
        <end position="213"/>
    </location>
</feature>
<feature type="compositionally biased region" description="Polar residues" evidence="5">
    <location>
        <begin position="165"/>
        <end position="177"/>
    </location>
</feature>
<evidence type="ECO:0000256" key="3">
    <source>
        <dbReference type="ARBA" id="ARBA00022989"/>
    </source>
</evidence>
<feature type="compositionally biased region" description="Gly residues" evidence="5">
    <location>
        <begin position="214"/>
        <end position="229"/>
    </location>
</feature>
<reference evidence="8" key="1">
    <citation type="submission" date="2023-06" db="EMBL/GenBank/DDBJ databases">
        <title>Multi-omics analyses reveal the molecular pathogenesis toolkit of Lasiodiplodia hormozganensis, a cross-kingdom pathogen.</title>
        <authorList>
            <person name="Felix C."/>
            <person name="Meneses R."/>
            <person name="Goncalves M.F.M."/>
            <person name="Tilleman L."/>
            <person name="Duarte A.S."/>
            <person name="Jorrin-Novo J.V."/>
            <person name="Van De Peer Y."/>
            <person name="Deforce D."/>
            <person name="Van Nieuwerburgh F."/>
            <person name="Esteves A.C."/>
            <person name="Alves A."/>
        </authorList>
    </citation>
    <scope>NUCLEOTIDE SEQUENCE</scope>
    <source>
        <strain evidence="8">CBS 339.90</strain>
    </source>
</reference>
<organism evidence="8 9">
    <name type="scientific">Lasiodiplodia hormozganensis</name>
    <dbReference type="NCBI Taxonomy" id="869390"/>
    <lineage>
        <taxon>Eukaryota</taxon>
        <taxon>Fungi</taxon>
        <taxon>Dikarya</taxon>
        <taxon>Ascomycota</taxon>
        <taxon>Pezizomycotina</taxon>
        <taxon>Dothideomycetes</taxon>
        <taxon>Dothideomycetes incertae sedis</taxon>
        <taxon>Botryosphaeriales</taxon>
        <taxon>Botryosphaeriaceae</taxon>
        <taxon>Lasiodiplodia</taxon>
    </lineage>
</organism>
<evidence type="ECO:0000256" key="4">
    <source>
        <dbReference type="ARBA" id="ARBA00023136"/>
    </source>
</evidence>
<feature type="compositionally biased region" description="Polar residues" evidence="5">
    <location>
        <begin position="15"/>
        <end position="30"/>
    </location>
</feature>
<proteinExistence type="predicted"/>
<feature type="compositionally biased region" description="Polar residues" evidence="5">
    <location>
        <begin position="122"/>
        <end position="137"/>
    </location>
</feature>
<feature type="transmembrane region" description="Helical" evidence="6">
    <location>
        <begin position="318"/>
        <end position="338"/>
    </location>
</feature>
<dbReference type="Pfam" id="PF08510">
    <property type="entry name" value="PIG-P"/>
    <property type="match status" value="1"/>
</dbReference>
<dbReference type="GO" id="GO:0016020">
    <property type="term" value="C:membrane"/>
    <property type="evidence" value="ECO:0007669"/>
    <property type="project" value="UniProtKB-SubCell"/>
</dbReference>
<feature type="domain" description="PIG-P" evidence="7">
    <location>
        <begin position="276"/>
        <end position="442"/>
    </location>
</feature>
<feature type="compositionally biased region" description="Low complexity" evidence="5">
    <location>
        <begin position="230"/>
        <end position="244"/>
    </location>
</feature>
<dbReference type="InterPro" id="IPR013717">
    <property type="entry name" value="PIG-P"/>
</dbReference>
<feature type="compositionally biased region" description="Pro residues" evidence="5">
    <location>
        <begin position="143"/>
        <end position="154"/>
    </location>
</feature>
<feature type="compositionally biased region" description="Low complexity" evidence="5">
    <location>
        <begin position="155"/>
        <end position="164"/>
    </location>
</feature>
<dbReference type="Proteomes" id="UP001175001">
    <property type="component" value="Unassembled WGS sequence"/>
</dbReference>
<evidence type="ECO:0000259" key="7">
    <source>
        <dbReference type="Pfam" id="PF08510"/>
    </source>
</evidence>
<comment type="subcellular location">
    <subcellularLocation>
        <location evidence="1">Membrane</location>
        <topology evidence="1">Multi-pass membrane protein</topology>
    </subcellularLocation>
</comment>
<sequence>MPPQSRGNGLPTGFHSKSTPNLPTLSSLNSDLAPAPNPPSAKTDAPSNPLSPTDTATSPSEPASVEDNLSTEDLFTFDDASGTSSASDDEFDFDFDRDSSDLPGGRSTSTDGNEKPRRQLYSHASRSHSALPHTSSALFPPFYNRPPTPLPPSPSLTSLLRPSSFSAQTSRPTTPDSSDVEGMTPSAGSRHTANTSASTATNTTTTATNTTTTGAGGGGSSGGGVGGGTSSKRAPSATSGVSVSGTGGTGTPTGNSMATAFASATLVPRASPKVPTYEYYGFFIYLASSFAFLMYLLWAYLPRPFLHQLGIYYYPNRWWALAVPAWLVVLVIYIYVALASYNLGYLTLPMGSSENVVDDAAQIATLDSRGRVVRKGKDGKLEKVPVRKSSGRHSRDGSMKDSKGVAGYAVDPGTKVDWKAIWGESTDAVLDVPVGGVCEILYGDGRDTDGEDGEVNGSVNGAL</sequence>
<feature type="compositionally biased region" description="Polar residues" evidence="5">
    <location>
        <begin position="45"/>
        <end position="73"/>
    </location>
</feature>
<protein>
    <submittedName>
        <fullName evidence="8">Meiotically up-regulated gene 84 protein</fullName>
    </submittedName>
</protein>
<dbReference type="AlphaFoldDB" id="A0AA40D7W3"/>
<gene>
    <name evidence="8" type="primary">mug84</name>
    <name evidence="8" type="ORF">DIS24_g885</name>
</gene>
<feature type="compositionally biased region" description="Basic and acidic residues" evidence="5">
    <location>
        <begin position="393"/>
        <end position="403"/>
    </location>
</feature>
<dbReference type="GO" id="GO:0005783">
    <property type="term" value="C:endoplasmic reticulum"/>
    <property type="evidence" value="ECO:0007669"/>
    <property type="project" value="TreeGrafter"/>
</dbReference>
<keyword evidence="2 6" id="KW-0812">Transmembrane</keyword>
<dbReference type="EMBL" id="JAUJDW010000003">
    <property type="protein sequence ID" value="KAK0663743.1"/>
    <property type="molecule type" value="Genomic_DNA"/>
</dbReference>
<feature type="region of interest" description="Disordered" evidence="5">
    <location>
        <begin position="443"/>
        <end position="463"/>
    </location>
</feature>
<evidence type="ECO:0000256" key="6">
    <source>
        <dbReference type="SAM" id="Phobius"/>
    </source>
</evidence>
<feature type="region of interest" description="Disordered" evidence="5">
    <location>
        <begin position="385"/>
        <end position="405"/>
    </location>
</feature>